<protein>
    <submittedName>
        <fullName evidence="1">Uncharacterized protein</fullName>
    </submittedName>
</protein>
<organism evidence="1 2">
    <name type="scientific">Gulo gulo</name>
    <name type="common">Wolverine</name>
    <name type="synonym">Gluton</name>
    <dbReference type="NCBI Taxonomy" id="48420"/>
    <lineage>
        <taxon>Eukaryota</taxon>
        <taxon>Metazoa</taxon>
        <taxon>Chordata</taxon>
        <taxon>Craniata</taxon>
        <taxon>Vertebrata</taxon>
        <taxon>Euteleostomi</taxon>
        <taxon>Mammalia</taxon>
        <taxon>Eutheria</taxon>
        <taxon>Laurasiatheria</taxon>
        <taxon>Carnivora</taxon>
        <taxon>Caniformia</taxon>
        <taxon>Musteloidea</taxon>
        <taxon>Mustelidae</taxon>
        <taxon>Guloninae</taxon>
        <taxon>Gulo</taxon>
    </lineage>
</organism>
<comment type="caution">
    <text evidence="1">The sequence shown here is derived from an EMBL/GenBank/DDBJ whole genome shotgun (WGS) entry which is preliminary data.</text>
</comment>
<feature type="non-terminal residue" evidence="1">
    <location>
        <position position="41"/>
    </location>
</feature>
<proteinExistence type="predicted"/>
<evidence type="ECO:0000313" key="1">
    <source>
        <dbReference type="EMBL" id="VCW77479.1"/>
    </source>
</evidence>
<keyword evidence="2" id="KW-1185">Reference proteome</keyword>
<dbReference type="Proteomes" id="UP000269945">
    <property type="component" value="Unassembled WGS sequence"/>
</dbReference>
<dbReference type="AlphaFoldDB" id="A0A9X9LNG7"/>
<gene>
    <name evidence="1" type="ORF">BN2614_LOCUS2</name>
</gene>
<evidence type="ECO:0000313" key="2">
    <source>
        <dbReference type="Proteomes" id="UP000269945"/>
    </source>
</evidence>
<dbReference type="EMBL" id="CYRY02008865">
    <property type="protein sequence ID" value="VCW77479.1"/>
    <property type="molecule type" value="Genomic_DNA"/>
</dbReference>
<reference evidence="1 2" key="1">
    <citation type="submission" date="2018-10" db="EMBL/GenBank/DDBJ databases">
        <authorList>
            <person name="Ekblom R."/>
            <person name="Jareborg N."/>
        </authorList>
    </citation>
    <scope>NUCLEOTIDE SEQUENCE [LARGE SCALE GENOMIC DNA]</scope>
    <source>
        <tissue evidence="1">Muscle</tissue>
    </source>
</reference>
<accession>A0A9X9LNG7</accession>
<name>A0A9X9LNG7_GULGU</name>
<sequence length="41" mass="4494">PLPWCFVAVPGRRGEQAGRQHSVPLSRAVQVCGRLSPSQEH</sequence>